<dbReference type="InterPro" id="IPR019775">
    <property type="entry name" value="WD40_repeat_CS"/>
</dbReference>
<dbReference type="PROSITE" id="PS50082">
    <property type="entry name" value="WD_REPEATS_2"/>
    <property type="match status" value="6"/>
</dbReference>
<feature type="repeat" description="WD" evidence="3">
    <location>
        <begin position="636"/>
        <end position="667"/>
    </location>
</feature>
<organism evidence="4 5">
    <name type="scientific">Blepharisma stoltei</name>
    <dbReference type="NCBI Taxonomy" id="1481888"/>
    <lineage>
        <taxon>Eukaryota</taxon>
        <taxon>Sar</taxon>
        <taxon>Alveolata</taxon>
        <taxon>Ciliophora</taxon>
        <taxon>Postciliodesmatophora</taxon>
        <taxon>Heterotrichea</taxon>
        <taxon>Heterotrichida</taxon>
        <taxon>Blepharismidae</taxon>
        <taxon>Blepharisma</taxon>
    </lineage>
</organism>
<keyword evidence="2" id="KW-0677">Repeat</keyword>
<feature type="repeat" description="WD" evidence="3">
    <location>
        <begin position="679"/>
        <end position="714"/>
    </location>
</feature>
<dbReference type="Gene3D" id="2.160.20.80">
    <property type="entry name" value="E3 ubiquitin-protein ligase SopA"/>
    <property type="match status" value="1"/>
</dbReference>
<dbReference type="InterPro" id="IPR015943">
    <property type="entry name" value="WD40/YVTN_repeat-like_dom_sf"/>
</dbReference>
<feature type="repeat" description="WD" evidence="3">
    <location>
        <begin position="514"/>
        <end position="555"/>
    </location>
</feature>
<evidence type="ECO:0000256" key="1">
    <source>
        <dbReference type="ARBA" id="ARBA00022574"/>
    </source>
</evidence>
<dbReference type="SUPFAM" id="SSF101898">
    <property type="entry name" value="NHL repeat"/>
    <property type="match status" value="1"/>
</dbReference>
<evidence type="ECO:0000256" key="3">
    <source>
        <dbReference type="PROSITE-ProRule" id="PRU00221"/>
    </source>
</evidence>
<dbReference type="PANTHER" id="PTHR19879:SF9">
    <property type="entry name" value="TRANSCRIPTION INITIATION FACTOR TFIID SUBUNIT 5"/>
    <property type="match status" value="1"/>
</dbReference>
<evidence type="ECO:0000256" key="2">
    <source>
        <dbReference type="ARBA" id="ARBA00022737"/>
    </source>
</evidence>
<sequence>MYLDEQLKTFNALLSNIRDLSETCKRPFSLFQSTESPRLHILTSTTNRGKIITLYNLKERLANKIIRDLPLWESIDSVKNSYLNAIPLQNDKEICSSLKEKLKPTDQEILYKIILMSRETSLINIAASNAVSFLNQSGFQFIGKNMKDVKIPHANLSGSLFINTDIQNSDLFGADLSHSSLNFTNFEGCNMENLDFKEAQTIRSDKTTFNSLALSPCGKWLATGGSNQKIELWDFNLRCKVKEFSYQELNIISITFLNSQKIFTTLGKSSWQVSMLDVVDLETEEFHTIYSNLEYERFYFTISICKNNFAIWEDNSIEVWKTNPMMKIYKVADLLYTISNLMFSPCGEYIAYMCSDGFIRIKHVYSEKDVCICPVGPDDTRKYGYSTIYLHAAAFCPIGKYLIASASNKGEVELRKINLEKKEVKTTLLAKYNEDSINELIYTNTGKFLILLSEACNISVWDPWKTSLVWQNSLKNRFDKYFCLNVNDAYLACICRKTSIFMWKIDWFQRKVNFDGHKESVNKVVVSKCGSYIASGGNDKIIKLWDASNMKLIKDFIGHKKRIESLAFSYCGRYLASASESVKIWSIDNLTELSTIMEGNVTYSLSFLPNNSLLAGWNKNSITIYDLGSKKHKINLEGSQGIIKSISVSQQGNYIAVGKSNGGVDIWFQENYQWKNRLINSNQSCVYSVSFSYCEMYLVVSGSNKTVVIWSIENLDVPLKTLIGHNHYVFSVEFSPFGDIIASCSADGKIISWNFETGMEIKEFKGHKGMVTSICFSKCGNFLYSSSEDKTIKKWNLQPYLIQGVKTEEMADLIWTSINGELEIQDCKGLNTP</sequence>
<reference evidence="4" key="1">
    <citation type="submission" date="2021-09" db="EMBL/GenBank/DDBJ databases">
        <authorList>
            <consortium name="AG Swart"/>
            <person name="Singh M."/>
            <person name="Singh A."/>
            <person name="Seah K."/>
            <person name="Emmerich C."/>
        </authorList>
    </citation>
    <scope>NUCLEOTIDE SEQUENCE</scope>
    <source>
        <strain evidence="4">ATCC30299</strain>
    </source>
</reference>
<dbReference type="AlphaFoldDB" id="A0AAU9JI46"/>
<keyword evidence="1 3" id="KW-0853">WD repeat</keyword>
<dbReference type="SUPFAM" id="SSF141571">
    <property type="entry name" value="Pentapeptide repeat-like"/>
    <property type="match status" value="1"/>
</dbReference>
<evidence type="ECO:0000313" key="5">
    <source>
        <dbReference type="Proteomes" id="UP001162131"/>
    </source>
</evidence>
<dbReference type="PROSITE" id="PS00678">
    <property type="entry name" value="WD_REPEATS_1"/>
    <property type="match status" value="3"/>
</dbReference>
<dbReference type="EMBL" id="CAJZBQ010000041">
    <property type="protein sequence ID" value="CAG9326937.1"/>
    <property type="molecule type" value="Genomic_DNA"/>
</dbReference>
<dbReference type="Pfam" id="PF00400">
    <property type="entry name" value="WD40"/>
    <property type="match status" value="6"/>
</dbReference>
<proteinExistence type="predicted"/>
<dbReference type="CDD" id="cd00200">
    <property type="entry name" value="WD40"/>
    <property type="match status" value="1"/>
</dbReference>
<dbReference type="InterPro" id="IPR036322">
    <property type="entry name" value="WD40_repeat_dom_sf"/>
</dbReference>
<feature type="repeat" description="WD" evidence="3">
    <location>
        <begin position="202"/>
        <end position="236"/>
    </location>
</feature>
<gene>
    <name evidence="4" type="ORF">BSTOLATCC_MIC42197</name>
</gene>
<evidence type="ECO:0000313" key="4">
    <source>
        <dbReference type="EMBL" id="CAG9326937.1"/>
    </source>
</evidence>
<dbReference type="InterPro" id="IPR001680">
    <property type="entry name" value="WD40_rpt"/>
</dbReference>
<dbReference type="Pfam" id="PF00805">
    <property type="entry name" value="Pentapeptide"/>
    <property type="match status" value="1"/>
</dbReference>
<comment type="caution">
    <text evidence="4">The sequence shown here is derived from an EMBL/GenBank/DDBJ whole genome shotgun (WGS) entry which is preliminary data.</text>
</comment>
<dbReference type="SUPFAM" id="SSF50978">
    <property type="entry name" value="WD40 repeat-like"/>
    <property type="match status" value="2"/>
</dbReference>
<name>A0AAU9JI46_9CILI</name>
<feature type="repeat" description="WD" evidence="3">
    <location>
        <begin position="764"/>
        <end position="798"/>
    </location>
</feature>
<protein>
    <submittedName>
        <fullName evidence="4">Uncharacterized protein</fullName>
    </submittedName>
</protein>
<dbReference type="Gene3D" id="2.130.10.10">
    <property type="entry name" value="YVTN repeat-like/Quinoprotein amine dehydrogenase"/>
    <property type="match status" value="3"/>
</dbReference>
<dbReference type="SMART" id="SM00320">
    <property type="entry name" value="WD40"/>
    <property type="match status" value="10"/>
</dbReference>
<accession>A0AAU9JI46</accession>
<dbReference type="InterPro" id="IPR001646">
    <property type="entry name" value="5peptide_repeat"/>
</dbReference>
<dbReference type="PANTHER" id="PTHR19879">
    <property type="entry name" value="TRANSCRIPTION INITIATION FACTOR TFIID"/>
    <property type="match status" value="1"/>
</dbReference>
<dbReference type="Proteomes" id="UP001162131">
    <property type="component" value="Unassembled WGS sequence"/>
</dbReference>
<feature type="repeat" description="WD" evidence="3">
    <location>
        <begin position="722"/>
        <end position="763"/>
    </location>
</feature>
<dbReference type="PROSITE" id="PS50294">
    <property type="entry name" value="WD_REPEATS_REGION"/>
    <property type="match status" value="4"/>
</dbReference>
<keyword evidence="5" id="KW-1185">Reference proteome</keyword>